<proteinExistence type="predicted"/>
<evidence type="ECO:0000313" key="3">
    <source>
        <dbReference type="Proteomes" id="UP001278500"/>
    </source>
</evidence>
<feature type="region of interest" description="Disordered" evidence="1">
    <location>
        <begin position="122"/>
        <end position="145"/>
    </location>
</feature>
<dbReference type="GeneID" id="87859172"/>
<evidence type="ECO:0000313" key="2">
    <source>
        <dbReference type="EMBL" id="KAK3342410.1"/>
    </source>
</evidence>
<keyword evidence="3" id="KW-1185">Reference proteome</keyword>
<dbReference type="AlphaFoldDB" id="A0AAE0JCN4"/>
<gene>
    <name evidence="2" type="ORF">B0H65DRAFT_218680</name>
</gene>
<comment type="caution">
    <text evidence="2">The sequence shown here is derived from an EMBL/GenBank/DDBJ whole genome shotgun (WGS) entry which is preliminary data.</text>
</comment>
<feature type="compositionally biased region" description="Polar residues" evidence="1">
    <location>
        <begin position="133"/>
        <end position="145"/>
    </location>
</feature>
<feature type="compositionally biased region" description="Basic residues" evidence="1">
    <location>
        <begin position="122"/>
        <end position="132"/>
    </location>
</feature>
<reference evidence="2" key="1">
    <citation type="journal article" date="2023" name="Mol. Phylogenet. Evol.">
        <title>Genome-scale phylogeny and comparative genomics of the fungal order Sordariales.</title>
        <authorList>
            <person name="Hensen N."/>
            <person name="Bonometti L."/>
            <person name="Westerberg I."/>
            <person name="Brannstrom I.O."/>
            <person name="Guillou S."/>
            <person name="Cros-Aarteil S."/>
            <person name="Calhoun S."/>
            <person name="Haridas S."/>
            <person name="Kuo A."/>
            <person name="Mondo S."/>
            <person name="Pangilinan J."/>
            <person name="Riley R."/>
            <person name="LaButti K."/>
            <person name="Andreopoulos B."/>
            <person name="Lipzen A."/>
            <person name="Chen C."/>
            <person name="Yan M."/>
            <person name="Daum C."/>
            <person name="Ng V."/>
            <person name="Clum A."/>
            <person name="Steindorff A."/>
            <person name="Ohm R.A."/>
            <person name="Martin F."/>
            <person name="Silar P."/>
            <person name="Natvig D.O."/>
            <person name="Lalanne C."/>
            <person name="Gautier V."/>
            <person name="Ament-Velasquez S.L."/>
            <person name="Kruys A."/>
            <person name="Hutchinson M.I."/>
            <person name="Powell A.J."/>
            <person name="Barry K."/>
            <person name="Miller A.N."/>
            <person name="Grigoriev I.V."/>
            <person name="Debuchy R."/>
            <person name="Gladieux P."/>
            <person name="Hiltunen Thoren M."/>
            <person name="Johannesson H."/>
        </authorList>
    </citation>
    <scope>NUCLEOTIDE SEQUENCE</scope>
    <source>
        <strain evidence="2">CBS 560.94</strain>
    </source>
</reference>
<name>A0AAE0JCN4_9PEZI</name>
<evidence type="ECO:0000256" key="1">
    <source>
        <dbReference type="SAM" id="MobiDB-lite"/>
    </source>
</evidence>
<dbReference type="RefSeq" id="XP_062680203.1">
    <property type="nucleotide sequence ID" value="XM_062822018.1"/>
</dbReference>
<reference evidence="2" key="2">
    <citation type="submission" date="2023-06" db="EMBL/GenBank/DDBJ databases">
        <authorList>
            <consortium name="Lawrence Berkeley National Laboratory"/>
            <person name="Haridas S."/>
            <person name="Hensen N."/>
            <person name="Bonometti L."/>
            <person name="Westerberg I."/>
            <person name="Brannstrom I.O."/>
            <person name="Guillou S."/>
            <person name="Cros-Aarteil S."/>
            <person name="Calhoun S."/>
            <person name="Kuo A."/>
            <person name="Mondo S."/>
            <person name="Pangilinan J."/>
            <person name="Riley R."/>
            <person name="Labutti K."/>
            <person name="Andreopoulos B."/>
            <person name="Lipzen A."/>
            <person name="Chen C."/>
            <person name="Yanf M."/>
            <person name="Daum C."/>
            <person name="Ng V."/>
            <person name="Clum A."/>
            <person name="Steindorff A."/>
            <person name="Ohm R."/>
            <person name="Martin F."/>
            <person name="Silar P."/>
            <person name="Natvig D."/>
            <person name="Lalanne C."/>
            <person name="Gautier V."/>
            <person name="Ament-Velasquez S.L."/>
            <person name="Kruys A."/>
            <person name="Hutchinson M.I."/>
            <person name="Powell A.J."/>
            <person name="Barry K."/>
            <person name="Miller A.N."/>
            <person name="Grigoriev I.V."/>
            <person name="Debuchy R."/>
            <person name="Gladieux P."/>
            <person name="Thoren M.H."/>
            <person name="Johannesson H."/>
        </authorList>
    </citation>
    <scope>NUCLEOTIDE SEQUENCE</scope>
    <source>
        <strain evidence="2">CBS 560.94</strain>
    </source>
</reference>
<accession>A0AAE0JCN4</accession>
<dbReference type="Proteomes" id="UP001278500">
    <property type="component" value="Unassembled WGS sequence"/>
</dbReference>
<protein>
    <submittedName>
        <fullName evidence="2">Uncharacterized protein</fullName>
    </submittedName>
</protein>
<dbReference type="EMBL" id="JAUEPP010000005">
    <property type="protein sequence ID" value="KAK3342410.1"/>
    <property type="molecule type" value="Genomic_DNA"/>
</dbReference>
<sequence>MIPDILRTRPAGMIHLSGQFPVSGVNDEVALNRSALNTTDDTIPNAKHQPLLTSSTARTPETLKVRHGNGQTRPSPTATISSLSSRVKYCHVVLLLTFASNGLPFLLAWTQCCPFLEDHRGTPKKGTTKNHRGIQQFQGNPASHL</sequence>
<organism evidence="2 3">
    <name type="scientific">Neurospora tetraspora</name>
    <dbReference type="NCBI Taxonomy" id="94610"/>
    <lineage>
        <taxon>Eukaryota</taxon>
        <taxon>Fungi</taxon>
        <taxon>Dikarya</taxon>
        <taxon>Ascomycota</taxon>
        <taxon>Pezizomycotina</taxon>
        <taxon>Sordariomycetes</taxon>
        <taxon>Sordariomycetidae</taxon>
        <taxon>Sordariales</taxon>
        <taxon>Sordariaceae</taxon>
        <taxon>Neurospora</taxon>
    </lineage>
</organism>